<dbReference type="InterPro" id="IPR010720">
    <property type="entry name" value="Alpha-L-AF_C"/>
</dbReference>
<dbReference type="PANTHER" id="PTHR31776:SF0">
    <property type="entry name" value="ALPHA-L-ARABINOFURANOSIDASE 1"/>
    <property type="match status" value="1"/>
</dbReference>
<keyword evidence="6" id="KW-0325">Glycoprotein</keyword>
<dbReference type="InterPro" id="IPR008979">
    <property type="entry name" value="Galactose-bd-like_sf"/>
</dbReference>
<dbReference type="OrthoDB" id="9758333at2"/>
<sequence length="631" mass="69257">MKKPRAFALCSIALVLPLCLFAQAPSLSVQVDHPTAKVNPNFYGLMTEEINYSYDGGVYGELVRDRTIGRGFGSLNHWPMVVRGNALVNISADESTGPSDALTRSLRVTVTKADKDDPAGVENDGYWGMPVQPHSTYSGSFYAKSDTPGLAINVSLQNDQTGAAAATATVTGLTSDWHRYTYTLKTGDVPASSNNHLILTIAQPATVWFDLVSLFPPTYHDRADGNRSDIMDLLAAMHPHFLRLPGGNYLEGERIADRFDWKKTIGPWTDRPGHMSPWRYRSSDGMGLLEFMDWCEDLKMEPLLAVYAGYSLAQQHVDPGPALEPYVQDALDEIEYVTGGPDTKWGAERVKDGHAAPFPLHYIEVGNEDEFDRSGSYDGRFAQFYHAIKQHYPDLQIIATAPVKSVTPDVLDEHFYMSAEESFSQSHHYDSTSRSGPKIFVGEWATREGDPTPNLEAALADAAWLTGLERNSDLIIMNSYAPLFVNVNPGGMQWATDLIGYNALSSYGSPSYWTQVMFSTHLGTEVVSYDLANTPPRVYAVVERDEATHKLFIKVVNANSTAQPLAIDLTGAKKLAPQATLTTMSGKSPNATNSITSPNAVVPVKRTISVSGPKFTETFAPYSVNVLVLSY</sequence>
<name>A0A2N9L444_9BACT</name>
<evidence type="ECO:0000256" key="5">
    <source>
        <dbReference type="ARBA" id="ARBA00022801"/>
    </source>
</evidence>
<keyword evidence="5" id="KW-0378">Hydrolase</keyword>
<feature type="domain" description="Alpha-L-arabinofuranosidase C-terminal" evidence="8">
    <location>
        <begin position="442"/>
        <end position="623"/>
    </location>
</feature>
<dbReference type="InterPro" id="IPR051563">
    <property type="entry name" value="Glycosyl_Hydrolase_51"/>
</dbReference>
<dbReference type="SUPFAM" id="SSF51011">
    <property type="entry name" value="Glycosyl hydrolase domain"/>
    <property type="match status" value="1"/>
</dbReference>
<accession>A0A2N9L444</accession>
<comment type="similarity">
    <text evidence="2">Belongs to the glycosyl hydrolase 51 family.</text>
</comment>
<dbReference type="InterPro" id="IPR013780">
    <property type="entry name" value="Glyco_hydro_b"/>
</dbReference>
<evidence type="ECO:0000313" key="10">
    <source>
        <dbReference type="Proteomes" id="UP000239735"/>
    </source>
</evidence>
<evidence type="ECO:0000256" key="7">
    <source>
        <dbReference type="SAM" id="SignalP"/>
    </source>
</evidence>
<dbReference type="GO" id="GO:0046556">
    <property type="term" value="F:alpha-L-arabinofuranosidase activity"/>
    <property type="evidence" value="ECO:0007669"/>
    <property type="project" value="UniProtKB-EC"/>
</dbReference>
<dbReference type="GO" id="GO:0046373">
    <property type="term" value="P:L-arabinose metabolic process"/>
    <property type="evidence" value="ECO:0007669"/>
    <property type="project" value="InterPro"/>
</dbReference>
<reference evidence="10" key="1">
    <citation type="submission" date="2018-02" db="EMBL/GenBank/DDBJ databases">
        <authorList>
            <person name="Hausmann B."/>
        </authorList>
    </citation>
    <scope>NUCLEOTIDE SEQUENCE [LARGE SCALE GENOMIC DNA]</scope>
    <source>
        <strain evidence="10">Peat soil MAG SbA5</strain>
    </source>
</reference>
<proteinExistence type="inferred from homology"/>
<dbReference type="Gene3D" id="2.60.120.260">
    <property type="entry name" value="Galactose-binding domain-like"/>
    <property type="match status" value="1"/>
</dbReference>
<dbReference type="EMBL" id="OKRB01000035">
    <property type="protein sequence ID" value="SPE18076.1"/>
    <property type="molecule type" value="Genomic_DNA"/>
</dbReference>
<feature type="chain" id="PRO_5014867208" description="non-reducing end alpha-L-arabinofuranosidase" evidence="7">
    <location>
        <begin position="25"/>
        <end position="631"/>
    </location>
</feature>
<evidence type="ECO:0000256" key="3">
    <source>
        <dbReference type="ARBA" id="ARBA00012670"/>
    </source>
</evidence>
<dbReference type="EC" id="3.2.1.55" evidence="3"/>
<feature type="signal peptide" evidence="7">
    <location>
        <begin position="1"/>
        <end position="24"/>
    </location>
</feature>
<dbReference type="Gene3D" id="3.20.20.80">
    <property type="entry name" value="Glycosidases"/>
    <property type="match status" value="1"/>
</dbReference>
<organism evidence="9 10">
    <name type="scientific">Candidatus Sulfuritelmatomonas gaucii</name>
    <dbReference type="NCBI Taxonomy" id="2043161"/>
    <lineage>
        <taxon>Bacteria</taxon>
        <taxon>Pseudomonadati</taxon>
        <taxon>Acidobacteriota</taxon>
        <taxon>Terriglobia</taxon>
        <taxon>Terriglobales</taxon>
        <taxon>Acidobacteriaceae</taxon>
        <taxon>Candidatus Sulfuritelmatomonas</taxon>
    </lineage>
</organism>
<dbReference type="InterPro" id="IPR017853">
    <property type="entry name" value="GH"/>
</dbReference>
<dbReference type="SUPFAM" id="SSF51445">
    <property type="entry name" value="(Trans)glycosidases"/>
    <property type="match status" value="1"/>
</dbReference>
<evidence type="ECO:0000256" key="1">
    <source>
        <dbReference type="ARBA" id="ARBA00001462"/>
    </source>
</evidence>
<evidence type="ECO:0000256" key="6">
    <source>
        <dbReference type="ARBA" id="ARBA00023180"/>
    </source>
</evidence>
<keyword evidence="4 7" id="KW-0732">Signal</keyword>
<comment type="catalytic activity">
    <reaction evidence="1">
        <text>Hydrolysis of terminal non-reducing alpha-L-arabinofuranoside residues in alpha-L-arabinosides.</text>
        <dbReference type="EC" id="3.2.1.55"/>
    </reaction>
</comment>
<evidence type="ECO:0000313" key="9">
    <source>
        <dbReference type="EMBL" id="SPE18076.1"/>
    </source>
</evidence>
<evidence type="ECO:0000259" key="8">
    <source>
        <dbReference type="SMART" id="SM00813"/>
    </source>
</evidence>
<dbReference type="Gene3D" id="2.60.40.1180">
    <property type="entry name" value="Golgi alpha-mannosidase II"/>
    <property type="match status" value="1"/>
</dbReference>
<dbReference type="SMART" id="SM00813">
    <property type="entry name" value="Alpha-L-AF_C"/>
    <property type="match status" value="1"/>
</dbReference>
<dbReference type="Proteomes" id="UP000239735">
    <property type="component" value="Unassembled WGS sequence"/>
</dbReference>
<protein>
    <recommendedName>
        <fullName evidence="3">non-reducing end alpha-L-arabinofuranosidase</fullName>
        <ecNumber evidence="3">3.2.1.55</ecNumber>
    </recommendedName>
</protein>
<evidence type="ECO:0000256" key="2">
    <source>
        <dbReference type="ARBA" id="ARBA00007186"/>
    </source>
</evidence>
<dbReference type="AlphaFoldDB" id="A0A2N9L444"/>
<dbReference type="Pfam" id="PF22848">
    <property type="entry name" value="ASD1_dom"/>
    <property type="match status" value="1"/>
</dbReference>
<dbReference type="Pfam" id="PF06964">
    <property type="entry name" value="Alpha-L-AF_C"/>
    <property type="match status" value="1"/>
</dbReference>
<dbReference type="PANTHER" id="PTHR31776">
    <property type="entry name" value="ALPHA-L-ARABINOFURANOSIDASE 1"/>
    <property type="match status" value="1"/>
</dbReference>
<evidence type="ECO:0000256" key="4">
    <source>
        <dbReference type="ARBA" id="ARBA00022729"/>
    </source>
</evidence>
<dbReference type="InterPro" id="IPR055235">
    <property type="entry name" value="ASD1_cat"/>
</dbReference>
<dbReference type="SUPFAM" id="SSF49785">
    <property type="entry name" value="Galactose-binding domain-like"/>
    <property type="match status" value="1"/>
</dbReference>
<gene>
    <name evidence="9" type="ORF">SBA5_130015</name>
</gene>